<proteinExistence type="predicted"/>
<dbReference type="GO" id="GO:0043565">
    <property type="term" value="F:sequence-specific DNA binding"/>
    <property type="evidence" value="ECO:0007669"/>
    <property type="project" value="InterPro"/>
</dbReference>
<reference evidence="2" key="1">
    <citation type="submission" date="2020-04" db="EMBL/GenBank/DDBJ databases">
        <authorList>
            <person name="Chiriac C."/>
            <person name="Salcher M."/>
            <person name="Ghai R."/>
            <person name="Kavagutti S V."/>
        </authorList>
    </citation>
    <scope>NUCLEOTIDE SEQUENCE</scope>
</reference>
<dbReference type="EMBL" id="LR796248">
    <property type="protein sequence ID" value="CAB4130528.1"/>
    <property type="molecule type" value="Genomic_DNA"/>
</dbReference>
<dbReference type="GO" id="GO:0006275">
    <property type="term" value="P:regulation of DNA replication"/>
    <property type="evidence" value="ECO:0007669"/>
    <property type="project" value="InterPro"/>
</dbReference>
<organism evidence="2">
    <name type="scientific">uncultured Caudovirales phage</name>
    <dbReference type="NCBI Taxonomy" id="2100421"/>
    <lineage>
        <taxon>Viruses</taxon>
        <taxon>Duplodnaviria</taxon>
        <taxon>Heunggongvirae</taxon>
        <taxon>Uroviricota</taxon>
        <taxon>Caudoviricetes</taxon>
        <taxon>Peduoviridae</taxon>
        <taxon>Maltschvirus</taxon>
        <taxon>Maltschvirus maltsch</taxon>
    </lineage>
</organism>
<dbReference type="GO" id="GO:0006270">
    <property type="term" value="P:DNA replication initiation"/>
    <property type="evidence" value="ECO:0007669"/>
    <property type="project" value="InterPro"/>
</dbReference>
<evidence type="ECO:0000313" key="2">
    <source>
        <dbReference type="EMBL" id="CAB4130528.1"/>
    </source>
</evidence>
<dbReference type="SMART" id="SM00760">
    <property type="entry name" value="Bac_DnaA_C"/>
    <property type="match status" value="1"/>
</dbReference>
<sequence length="173" mass="20330">MSDVLMDLHFHYKAVKARLNAGVSKFAAEPEPVPEPVPEPITPLDHLKPVPRFDLMRGLLASDETKYRILPILERNRITWKDACSRHREARYIRIRCEIYVVLKAHGWSLPQIGRLVGKRDHTTVLHSIRRFVAAKVTETQLQMCRDLEMDPVRYLYGKMQLEEMRMELNERK</sequence>
<accession>A0A6J5L7F8</accession>
<dbReference type="Pfam" id="PF08299">
    <property type="entry name" value="Bac_DnaA_C"/>
    <property type="match status" value="1"/>
</dbReference>
<dbReference type="SUPFAM" id="SSF48295">
    <property type="entry name" value="TrpR-like"/>
    <property type="match status" value="1"/>
</dbReference>
<dbReference type="InterPro" id="IPR013159">
    <property type="entry name" value="DnaA_C"/>
</dbReference>
<protein>
    <submittedName>
        <fullName evidence="2">Chromosomal replication initiator, DnaA C-terminal</fullName>
    </submittedName>
</protein>
<name>A0A6J5L7F8_9CAUD</name>
<gene>
    <name evidence="2" type="ORF">UFOVP122_3</name>
</gene>
<dbReference type="InterPro" id="IPR010921">
    <property type="entry name" value="Trp_repressor/repl_initiator"/>
</dbReference>
<feature type="domain" description="Chromosomal replication initiator DnaA C-terminal" evidence="1">
    <location>
        <begin position="65"/>
        <end position="132"/>
    </location>
</feature>
<dbReference type="GO" id="GO:0005524">
    <property type="term" value="F:ATP binding"/>
    <property type="evidence" value="ECO:0007669"/>
    <property type="project" value="InterPro"/>
</dbReference>
<evidence type="ECO:0000259" key="1">
    <source>
        <dbReference type="SMART" id="SM00760"/>
    </source>
</evidence>
<dbReference type="Gene3D" id="1.10.1750.10">
    <property type="match status" value="1"/>
</dbReference>